<sequence length="194" mass="20645">MLLKAIFRPVFLAFALSAKIKRRLGLYTATYFHRARLARVGKGCLFQPGVRFANPAVVKIGRDCYFWRGCEASAEIGDAPLMIGDHVQINRDVHLDVTGGLSIGAGTLISEEAVIYTHDHGSDPRSRPTPMGKFIGSHVWIGMRAVILPQCRRIGEGAIIGAGAVVTKDVPAGVTVAGNPARIVATGTAVEVAA</sequence>
<accession>A0ABZ2V2T0</accession>
<protein>
    <submittedName>
        <fullName evidence="3">Acyltransferase</fullName>
    </submittedName>
</protein>
<dbReference type="InterPro" id="IPR001451">
    <property type="entry name" value="Hexapep"/>
</dbReference>
<keyword evidence="3" id="KW-0012">Acyltransferase</keyword>
<evidence type="ECO:0000256" key="2">
    <source>
        <dbReference type="ARBA" id="ARBA00022679"/>
    </source>
</evidence>
<gene>
    <name evidence="3" type="ORF">AABB29_18110</name>
</gene>
<dbReference type="PANTHER" id="PTHR23416:SF23">
    <property type="entry name" value="ACETYLTRANSFERASE C18B11.09C-RELATED"/>
    <property type="match status" value="1"/>
</dbReference>
<evidence type="ECO:0000313" key="3">
    <source>
        <dbReference type="EMBL" id="WZC48728.1"/>
    </source>
</evidence>
<dbReference type="EMBL" id="CP150951">
    <property type="protein sequence ID" value="WZC48728.1"/>
    <property type="molecule type" value="Genomic_DNA"/>
</dbReference>
<comment type="similarity">
    <text evidence="1">Belongs to the transferase hexapeptide repeat family.</text>
</comment>
<dbReference type="InterPro" id="IPR011004">
    <property type="entry name" value="Trimer_LpxA-like_sf"/>
</dbReference>
<reference evidence="4" key="1">
    <citation type="submission" date="2024-04" db="EMBL/GenBank/DDBJ databases">
        <title>Phylogenomic analyses of a clade within the roseobacter group suggest taxonomic reassignments of species of the genera Aestuariivita, Citreicella, Loktanella, Nautella, Pelagibaca, Ruegeria, Thalassobius, Thiobacimonas and Tropicibacter, and the proposal o.</title>
        <authorList>
            <person name="Jeon C.O."/>
        </authorList>
    </citation>
    <scope>NUCLEOTIDE SEQUENCE [LARGE SCALE GENOMIC DNA]</scope>
    <source>
        <strain evidence="4">BS5-3</strain>
    </source>
</reference>
<keyword evidence="4" id="KW-1185">Reference proteome</keyword>
<dbReference type="Gene3D" id="2.160.10.10">
    <property type="entry name" value="Hexapeptide repeat proteins"/>
    <property type="match status" value="1"/>
</dbReference>
<dbReference type="Pfam" id="PF00132">
    <property type="entry name" value="Hexapep"/>
    <property type="match status" value="1"/>
</dbReference>
<dbReference type="SUPFAM" id="SSF51161">
    <property type="entry name" value="Trimeric LpxA-like enzymes"/>
    <property type="match status" value="1"/>
</dbReference>
<proteinExistence type="inferred from homology"/>
<dbReference type="RefSeq" id="WP_341366841.1">
    <property type="nucleotide sequence ID" value="NZ_CP150951.2"/>
</dbReference>
<dbReference type="InterPro" id="IPR051159">
    <property type="entry name" value="Hexapeptide_acetyltransf"/>
</dbReference>
<name>A0ABZ2V2T0_9RHOB</name>
<organism evidence="3 4">
    <name type="scientific">Yoonia phaeophyticola</name>
    <dbReference type="NCBI Taxonomy" id="3137369"/>
    <lineage>
        <taxon>Bacteria</taxon>
        <taxon>Pseudomonadati</taxon>
        <taxon>Pseudomonadota</taxon>
        <taxon>Alphaproteobacteria</taxon>
        <taxon>Rhodobacterales</taxon>
        <taxon>Paracoccaceae</taxon>
        <taxon>Yoonia</taxon>
    </lineage>
</organism>
<dbReference type="GO" id="GO:0016746">
    <property type="term" value="F:acyltransferase activity"/>
    <property type="evidence" value="ECO:0007669"/>
    <property type="project" value="UniProtKB-KW"/>
</dbReference>
<evidence type="ECO:0000256" key="1">
    <source>
        <dbReference type="ARBA" id="ARBA00007274"/>
    </source>
</evidence>
<dbReference type="CDD" id="cd04647">
    <property type="entry name" value="LbH_MAT_like"/>
    <property type="match status" value="1"/>
</dbReference>
<evidence type="ECO:0000313" key="4">
    <source>
        <dbReference type="Proteomes" id="UP001440612"/>
    </source>
</evidence>
<dbReference type="PANTHER" id="PTHR23416">
    <property type="entry name" value="SIALIC ACID SYNTHASE-RELATED"/>
    <property type="match status" value="1"/>
</dbReference>
<keyword evidence="2" id="KW-0808">Transferase</keyword>
<dbReference type="Proteomes" id="UP001440612">
    <property type="component" value="Chromosome"/>
</dbReference>